<organism evidence="1 2">
    <name type="scientific">Pseudovibrio ascidiaceicola</name>
    <dbReference type="NCBI Taxonomy" id="285279"/>
    <lineage>
        <taxon>Bacteria</taxon>
        <taxon>Pseudomonadati</taxon>
        <taxon>Pseudomonadota</taxon>
        <taxon>Alphaproteobacteria</taxon>
        <taxon>Hyphomicrobiales</taxon>
        <taxon>Stappiaceae</taxon>
        <taxon>Pseudovibrio</taxon>
    </lineage>
</organism>
<protein>
    <recommendedName>
        <fullName evidence="3">Flagellin</fullName>
    </recommendedName>
</protein>
<comment type="caution">
    <text evidence="1">The sequence shown here is derived from an EMBL/GenBank/DDBJ whole genome shotgun (WGS) entry which is preliminary data.</text>
</comment>
<gene>
    <name evidence="1" type="ORF">SAMN04488518_11924</name>
</gene>
<accession>A0A1I4FIX7</accession>
<keyword evidence="2" id="KW-1185">Reference proteome</keyword>
<evidence type="ECO:0000313" key="2">
    <source>
        <dbReference type="Proteomes" id="UP000199598"/>
    </source>
</evidence>
<evidence type="ECO:0000313" key="1">
    <source>
        <dbReference type="EMBL" id="SFL16867.1"/>
    </source>
</evidence>
<dbReference type="EMBL" id="FOSK01000019">
    <property type="protein sequence ID" value="SFL16867.1"/>
    <property type="molecule type" value="Genomic_DNA"/>
</dbReference>
<evidence type="ECO:0008006" key="3">
    <source>
        <dbReference type="Google" id="ProtNLM"/>
    </source>
</evidence>
<sequence length="292" mass="31349">MNSVDLNSSSVQLFETQNPVQQPNSSAVQRGADEDLKTLRANASGIDFKPVAIGEGTSNSLISEETRSVLAELTARYHAAELDFELAPLRVAFTSMSSSLMFADENEDYSGLTDRFENFQEGVRGMLARGIEFNPFNPYLDNDNIREKLESILPGSTDGEPNDQTNTLTWVLNGEAAENAGMAGINVLTFDFSEMLAGDADVAVGVLAEAFSNWSAALEGVHDSIGSARDAQIEMLSKPAESLVSEAAANVEKDMNVDQAREKAQHVQTELAKQVFSLANATSPSALASFGL</sequence>
<proteinExistence type="predicted"/>
<name>A0A1I4FIX7_9HYPH</name>
<dbReference type="Proteomes" id="UP000199598">
    <property type="component" value="Unassembled WGS sequence"/>
</dbReference>
<dbReference type="RefSeq" id="WP_093523869.1">
    <property type="nucleotide sequence ID" value="NZ_FOSK01000019.1"/>
</dbReference>
<reference evidence="1 2" key="1">
    <citation type="submission" date="2016-10" db="EMBL/GenBank/DDBJ databases">
        <authorList>
            <person name="Varghese N."/>
            <person name="Submissions S."/>
        </authorList>
    </citation>
    <scope>NUCLEOTIDE SEQUENCE [LARGE SCALE GENOMIC DNA]</scope>
    <source>
        <strain evidence="1 2">DSM 16392</strain>
    </source>
</reference>